<organism evidence="6 7">
    <name type="scientific">Hibiscus syriacus</name>
    <name type="common">Rose of Sharon</name>
    <dbReference type="NCBI Taxonomy" id="106335"/>
    <lineage>
        <taxon>Eukaryota</taxon>
        <taxon>Viridiplantae</taxon>
        <taxon>Streptophyta</taxon>
        <taxon>Embryophyta</taxon>
        <taxon>Tracheophyta</taxon>
        <taxon>Spermatophyta</taxon>
        <taxon>Magnoliopsida</taxon>
        <taxon>eudicotyledons</taxon>
        <taxon>Gunneridae</taxon>
        <taxon>Pentapetalae</taxon>
        <taxon>rosids</taxon>
        <taxon>malvids</taxon>
        <taxon>Malvales</taxon>
        <taxon>Malvaceae</taxon>
        <taxon>Malvoideae</taxon>
        <taxon>Hibiscus</taxon>
    </lineage>
</organism>
<dbReference type="SUPFAM" id="SSF50685">
    <property type="entry name" value="Barwin-like endoglucanases"/>
    <property type="match status" value="1"/>
</dbReference>
<evidence type="ECO:0000256" key="2">
    <source>
        <dbReference type="ARBA" id="ARBA00022525"/>
    </source>
</evidence>
<feature type="signal peptide" evidence="4">
    <location>
        <begin position="1"/>
        <end position="23"/>
    </location>
</feature>
<dbReference type="Proteomes" id="UP000436088">
    <property type="component" value="Unassembled WGS sequence"/>
</dbReference>
<evidence type="ECO:0000256" key="3">
    <source>
        <dbReference type="ARBA" id="ARBA00022729"/>
    </source>
</evidence>
<evidence type="ECO:0000259" key="5">
    <source>
        <dbReference type="PROSITE" id="PS50842"/>
    </source>
</evidence>
<dbReference type="Gene3D" id="2.40.40.10">
    <property type="entry name" value="RlpA-like domain"/>
    <property type="match status" value="1"/>
</dbReference>
<keyword evidence="3 4" id="KW-0732">Signal</keyword>
<dbReference type="CDD" id="cd22269">
    <property type="entry name" value="DPBB_EG45-like"/>
    <property type="match status" value="1"/>
</dbReference>
<sequence length="233" mass="24360">MAKVKSGMTIMMIMAMAMAMVASANPGTATFYTPPYVPSSCNGFQDDGVMIAAASDTIWNNRAACNTNYRVRCTGPTNAGVPQPCRGDSVVVKVVDYCPPPGCQGTIDLSEEAFSAIADPSAGKINIEYEQRNILFYAKSDPILLSSNSWCPPPGGNQGAAGCGGVLRTSAGDVGALFSGPISDFGSEFAKLSTILTALKVFRKLVDWQSISPLRIGLSTGAELDRSPASEAV</sequence>
<comment type="subcellular location">
    <subcellularLocation>
        <location evidence="1">Secreted</location>
    </subcellularLocation>
</comment>
<evidence type="ECO:0000313" key="7">
    <source>
        <dbReference type="Proteomes" id="UP000436088"/>
    </source>
</evidence>
<dbReference type="AlphaFoldDB" id="A0A6A3AKD1"/>
<dbReference type="InterPro" id="IPR009009">
    <property type="entry name" value="RlpA-like_DPBB"/>
</dbReference>
<dbReference type="PANTHER" id="PTHR47295:SF10">
    <property type="entry name" value="EG45-LIKE DOMAIN CONTAINING PROTEIN"/>
    <property type="match status" value="1"/>
</dbReference>
<dbReference type="Pfam" id="PF03330">
    <property type="entry name" value="DPBB_1"/>
    <property type="match status" value="1"/>
</dbReference>
<dbReference type="PANTHER" id="PTHR47295">
    <property type="entry name" value="EG45-LIKE DOMAIN CONTAINING PROTEIN 1-RELATED"/>
    <property type="match status" value="1"/>
</dbReference>
<dbReference type="InterPro" id="IPR036908">
    <property type="entry name" value="RlpA-like_sf"/>
</dbReference>
<proteinExistence type="predicted"/>
<evidence type="ECO:0000256" key="1">
    <source>
        <dbReference type="ARBA" id="ARBA00004613"/>
    </source>
</evidence>
<keyword evidence="2" id="KW-0964">Secreted</keyword>
<dbReference type="EMBL" id="VEPZ02001001">
    <property type="protein sequence ID" value="KAE8703379.1"/>
    <property type="molecule type" value="Genomic_DNA"/>
</dbReference>
<name>A0A6A3AKD1_HIBSY</name>
<dbReference type="GO" id="GO:0048046">
    <property type="term" value="C:apoplast"/>
    <property type="evidence" value="ECO:0007669"/>
    <property type="project" value="InterPro"/>
</dbReference>
<dbReference type="PROSITE" id="PS50842">
    <property type="entry name" value="EXPANSIN_EG45"/>
    <property type="match status" value="1"/>
</dbReference>
<comment type="caution">
    <text evidence="6">The sequence shown here is derived from an EMBL/GenBank/DDBJ whole genome shotgun (WGS) entry which is preliminary data.</text>
</comment>
<reference evidence="6" key="1">
    <citation type="submission" date="2019-09" db="EMBL/GenBank/DDBJ databases">
        <title>Draft genome information of white flower Hibiscus syriacus.</title>
        <authorList>
            <person name="Kim Y.-M."/>
        </authorList>
    </citation>
    <scope>NUCLEOTIDE SEQUENCE [LARGE SCALE GENOMIC DNA]</scope>
    <source>
        <strain evidence="6">YM2019G1</strain>
    </source>
</reference>
<dbReference type="SMART" id="SM00837">
    <property type="entry name" value="DPBB_1"/>
    <property type="match status" value="1"/>
</dbReference>
<keyword evidence="7" id="KW-1185">Reference proteome</keyword>
<protein>
    <submittedName>
        <fullName evidence="6">EG45-like domain containing protein</fullName>
    </submittedName>
</protein>
<dbReference type="InterPro" id="IPR007112">
    <property type="entry name" value="Expansin/allergen_DPBB_dom"/>
</dbReference>
<dbReference type="GO" id="GO:0009627">
    <property type="term" value="P:systemic acquired resistance"/>
    <property type="evidence" value="ECO:0007669"/>
    <property type="project" value="InterPro"/>
</dbReference>
<gene>
    <name evidence="6" type="ORF">F3Y22_tig00110472pilonHSYRG00465</name>
</gene>
<dbReference type="InterPro" id="IPR044206">
    <property type="entry name" value="EGC1/2"/>
</dbReference>
<dbReference type="FunFam" id="2.40.40.10:FF:000005">
    <property type="entry name" value="Barwin-related endoglucanase"/>
    <property type="match status" value="1"/>
</dbReference>
<accession>A0A6A3AKD1</accession>
<evidence type="ECO:0000256" key="4">
    <source>
        <dbReference type="SAM" id="SignalP"/>
    </source>
</evidence>
<feature type="chain" id="PRO_5025405530" evidence="4">
    <location>
        <begin position="24"/>
        <end position="233"/>
    </location>
</feature>
<feature type="domain" description="Expansin-like EG45" evidence="5">
    <location>
        <begin position="27"/>
        <end position="131"/>
    </location>
</feature>
<evidence type="ECO:0000313" key="6">
    <source>
        <dbReference type="EMBL" id="KAE8703379.1"/>
    </source>
</evidence>